<dbReference type="Pfam" id="PF13442">
    <property type="entry name" value="Cytochrome_CBB3"/>
    <property type="match status" value="2"/>
</dbReference>
<accession>A0A6P2CVE4</accession>
<organism evidence="7 8">
    <name type="scientific">Gemmata massiliana</name>
    <dbReference type="NCBI Taxonomy" id="1210884"/>
    <lineage>
        <taxon>Bacteria</taxon>
        <taxon>Pseudomonadati</taxon>
        <taxon>Planctomycetota</taxon>
        <taxon>Planctomycetia</taxon>
        <taxon>Gemmatales</taxon>
        <taxon>Gemmataceae</taxon>
        <taxon>Gemmata</taxon>
    </lineage>
</organism>
<dbReference type="PROSITE" id="PS51007">
    <property type="entry name" value="CYTC"/>
    <property type="match status" value="2"/>
</dbReference>
<sequence>MAVTYPGRGRFRVAVSTALLVTCSALTLLPGCGGCTSTPDYPPNLTFPTRADRLVLKLPDKPAPATNDPGKREEEIAALDSLGGKTVLVTGLSTEVRGAQDTFLKDTFGTPAAPTIAVTSETVAHLKLTNAHLAEGGKLYRRHCLQCHNMAGDGRGTSGATIPFPRDYRQGQFKFVSSGESGKPRRADLVRTIAEGLKATPMPSFGLLQEGERDLLAGYVTYLAIRGQVEFESLRALAAGETNDPGARLKAVLAEWEKAESAPPIPTEPDDGPVGGPKHQDAVRRGFALFTAKVDNSCISCHGEFGRKPVLRYDVWGTVAKPADFTQLTLKSGSRPEDVFARVRGGIPAVGMPAHPKYSDREVWDLVRFVRSAPYMAQLPPDVLSAVYPK</sequence>
<evidence type="ECO:0000259" key="6">
    <source>
        <dbReference type="PROSITE" id="PS51007"/>
    </source>
</evidence>
<dbReference type="GO" id="GO:0020037">
    <property type="term" value="F:heme binding"/>
    <property type="evidence" value="ECO:0007669"/>
    <property type="project" value="InterPro"/>
</dbReference>
<dbReference type="AlphaFoldDB" id="A0A6P2CVE4"/>
<keyword evidence="8" id="KW-1185">Reference proteome</keyword>
<keyword evidence="5" id="KW-0732">Signal</keyword>
<dbReference type="PANTHER" id="PTHR35008">
    <property type="entry name" value="BLL4482 PROTEIN-RELATED"/>
    <property type="match status" value="1"/>
</dbReference>
<keyword evidence="3 4" id="KW-0408">Iron</keyword>
<dbReference type="InterPro" id="IPR009056">
    <property type="entry name" value="Cyt_c-like_dom"/>
</dbReference>
<evidence type="ECO:0000256" key="5">
    <source>
        <dbReference type="SAM" id="SignalP"/>
    </source>
</evidence>
<reference evidence="7 8" key="1">
    <citation type="submission" date="2019-05" db="EMBL/GenBank/DDBJ databases">
        <authorList>
            <consortium name="Science for Life Laboratories"/>
        </authorList>
    </citation>
    <scope>NUCLEOTIDE SEQUENCE [LARGE SCALE GENOMIC DNA]</scope>
    <source>
        <strain evidence="7">Soil9</strain>
    </source>
</reference>
<evidence type="ECO:0000256" key="1">
    <source>
        <dbReference type="ARBA" id="ARBA00022617"/>
    </source>
</evidence>
<evidence type="ECO:0000313" key="8">
    <source>
        <dbReference type="Proteomes" id="UP000464178"/>
    </source>
</evidence>
<name>A0A6P2CVE4_9BACT</name>
<dbReference type="Gene3D" id="1.10.760.10">
    <property type="entry name" value="Cytochrome c-like domain"/>
    <property type="match status" value="2"/>
</dbReference>
<dbReference type="GO" id="GO:0046872">
    <property type="term" value="F:metal ion binding"/>
    <property type="evidence" value="ECO:0007669"/>
    <property type="project" value="UniProtKB-KW"/>
</dbReference>
<dbReference type="RefSeq" id="WP_162667235.1">
    <property type="nucleotide sequence ID" value="NZ_LR593886.1"/>
</dbReference>
<dbReference type="PANTHER" id="PTHR35008:SF8">
    <property type="entry name" value="ALCOHOL DEHYDROGENASE CYTOCHROME C SUBUNIT"/>
    <property type="match status" value="1"/>
</dbReference>
<dbReference type="InterPro" id="IPR036909">
    <property type="entry name" value="Cyt_c-like_dom_sf"/>
</dbReference>
<evidence type="ECO:0000256" key="4">
    <source>
        <dbReference type="PROSITE-ProRule" id="PRU00433"/>
    </source>
</evidence>
<evidence type="ECO:0000313" key="7">
    <source>
        <dbReference type="EMBL" id="VTR92356.1"/>
    </source>
</evidence>
<feature type="signal peptide" evidence="5">
    <location>
        <begin position="1"/>
        <end position="27"/>
    </location>
</feature>
<dbReference type="Proteomes" id="UP000464178">
    <property type="component" value="Chromosome"/>
</dbReference>
<dbReference type="InterPro" id="IPR051459">
    <property type="entry name" value="Cytochrome_c-type_DH"/>
</dbReference>
<dbReference type="KEGG" id="gms:SOIL9_53580"/>
<dbReference type="GO" id="GO:0009055">
    <property type="term" value="F:electron transfer activity"/>
    <property type="evidence" value="ECO:0007669"/>
    <property type="project" value="InterPro"/>
</dbReference>
<feature type="chain" id="PRO_5026839111" description="Cytochrome c domain-containing protein" evidence="5">
    <location>
        <begin position="28"/>
        <end position="390"/>
    </location>
</feature>
<keyword evidence="1 4" id="KW-0349">Heme</keyword>
<feature type="domain" description="Cytochrome c" evidence="6">
    <location>
        <begin position="131"/>
        <end position="224"/>
    </location>
</feature>
<evidence type="ECO:0000256" key="3">
    <source>
        <dbReference type="ARBA" id="ARBA00023004"/>
    </source>
</evidence>
<dbReference type="EMBL" id="LR593886">
    <property type="protein sequence ID" value="VTR92356.1"/>
    <property type="molecule type" value="Genomic_DNA"/>
</dbReference>
<evidence type="ECO:0000256" key="2">
    <source>
        <dbReference type="ARBA" id="ARBA00022723"/>
    </source>
</evidence>
<protein>
    <recommendedName>
        <fullName evidence="6">Cytochrome c domain-containing protein</fullName>
    </recommendedName>
</protein>
<keyword evidence="2 4" id="KW-0479">Metal-binding</keyword>
<dbReference type="SUPFAM" id="SSF46626">
    <property type="entry name" value="Cytochrome c"/>
    <property type="match status" value="2"/>
</dbReference>
<feature type="domain" description="Cytochrome c" evidence="6">
    <location>
        <begin position="281"/>
        <end position="374"/>
    </location>
</feature>
<gene>
    <name evidence="7" type="ORF">SOIL9_53580</name>
</gene>
<proteinExistence type="predicted"/>